<feature type="compositionally biased region" description="Basic and acidic residues" evidence="1">
    <location>
        <begin position="225"/>
        <end position="238"/>
    </location>
</feature>
<comment type="caution">
    <text evidence="2">The sequence shown here is derived from an EMBL/GenBank/DDBJ whole genome shotgun (WGS) entry which is preliminary data.</text>
</comment>
<dbReference type="EMBL" id="JAODWD010000002">
    <property type="protein sequence ID" value="MCT7658503.1"/>
    <property type="molecule type" value="Genomic_DNA"/>
</dbReference>
<feature type="compositionally biased region" description="Pro residues" evidence="1">
    <location>
        <begin position="181"/>
        <end position="201"/>
    </location>
</feature>
<dbReference type="RefSeq" id="WP_260992550.1">
    <property type="nucleotide sequence ID" value="NZ_JAODWD010000002.1"/>
</dbReference>
<feature type="region of interest" description="Disordered" evidence="1">
    <location>
        <begin position="177"/>
        <end position="238"/>
    </location>
</feature>
<reference evidence="3" key="1">
    <citation type="submission" date="2023-07" db="EMBL/GenBank/DDBJ databases">
        <authorList>
            <person name="Deng Y."/>
            <person name="Zhang Y.-Q."/>
        </authorList>
    </citation>
    <scope>NUCLEOTIDE SEQUENCE [LARGE SCALE GENOMIC DNA]</scope>
    <source>
        <strain evidence="3">CPCC 205710</strain>
    </source>
</reference>
<gene>
    <name evidence="2" type="ORF">N4S67_08725</name>
</gene>
<evidence type="ECO:0000256" key="1">
    <source>
        <dbReference type="SAM" id="MobiDB-lite"/>
    </source>
</evidence>
<accession>A0ABT2M8B2</accession>
<keyword evidence="3" id="KW-1185">Reference proteome</keyword>
<protein>
    <submittedName>
        <fullName evidence="2">Uncharacterized protein</fullName>
    </submittedName>
</protein>
<proteinExistence type="predicted"/>
<organism evidence="2 3">
    <name type="scientific">Mycobacterium deserti</name>
    <dbReference type="NCBI Taxonomy" id="2978347"/>
    <lineage>
        <taxon>Bacteria</taxon>
        <taxon>Bacillati</taxon>
        <taxon>Actinomycetota</taxon>
        <taxon>Actinomycetes</taxon>
        <taxon>Mycobacteriales</taxon>
        <taxon>Mycobacteriaceae</taxon>
        <taxon>Mycobacterium</taxon>
    </lineage>
</organism>
<evidence type="ECO:0000313" key="2">
    <source>
        <dbReference type="EMBL" id="MCT7658503.1"/>
    </source>
</evidence>
<dbReference type="Proteomes" id="UP001206639">
    <property type="component" value="Unassembled WGS sequence"/>
</dbReference>
<evidence type="ECO:0000313" key="3">
    <source>
        <dbReference type="Proteomes" id="UP001206639"/>
    </source>
</evidence>
<sequence length="238" mass="25355">MRHTPRRLRLRRRLLTFSAPVALVAVLIAVKLISVVVAGNSAASHSTQKDADELRGDVSTLSILNVIEPAKAPFAAGTLAVLEERLDQADARFAEALNMTDPAESCPVRINLELVRERQGDVDAWENRPDQARERYLSALALVEEAPPGCFAGNEDPDAERRAVRNDTAPRLAAKMAGLTAPPPPPPPPAAVPPPAPPATPLAPAAPESDTPRTGLRLNPGEGDPVDRLRQLLEDAAG</sequence>
<name>A0ABT2M8B2_9MYCO</name>